<dbReference type="PANTHER" id="PTHR11750">
    <property type="entry name" value="PROTEIN N-TERMINAL AMIDASE"/>
    <property type="match status" value="1"/>
</dbReference>
<dbReference type="InterPro" id="IPR039703">
    <property type="entry name" value="Nta1"/>
</dbReference>
<comment type="caution">
    <text evidence="3">The sequence shown here is derived from an EMBL/GenBank/DDBJ whole genome shotgun (WGS) entry which is preliminary data.</text>
</comment>
<name>A0A9P6EAI8_9AGAR</name>
<dbReference type="Proteomes" id="UP000807306">
    <property type="component" value="Unassembled WGS sequence"/>
</dbReference>
<dbReference type="GO" id="GO:0030163">
    <property type="term" value="P:protein catabolic process"/>
    <property type="evidence" value="ECO:0007669"/>
    <property type="project" value="TreeGrafter"/>
</dbReference>
<evidence type="ECO:0000256" key="1">
    <source>
        <dbReference type="SAM" id="MobiDB-lite"/>
    </source>
</evidence>
<dbReference type="GO" id="GO:0070773">
    <property type="term" value="F:protein-N-terminal glutamine amidohydrolase activity"/>
    <property type="evidence" value="ECO:0007669"/>
    <property type="project" value="InterPro"/>
</dbReference>
<accession>A0A9P6EAI8</accession>
<dbReference type="OrthoDB" id="201515at2759"/>
<evidence type="ECO:0000313" key="4">
    <source>
        <dbReference type="Proteomes" id="UP000807306"/>
    </source>
</evidence>
<gene>
    <name evidence="3" type="ORF">CPB83DRAFT_796199</name>
</gene>
<evidence type="ECO:0000313" key="3">
    <source>
        <dbReference type="EMBL" id="KAF9525494.1"/>
    </source>
</evidence>
<dbReference type="InterPro" id="IPR036526">
    <property type="entry name" value="C-N_Hydrolase_sf"/>
</dbReference>
<dbReference type="AlphaFoldDB" id="A0A9P6EAI8"/>
<feature type="compositionally biased region" description="Polar residues" evidence="1">
    <location>
        <begin position="106"/>
        <end position="120"/>
    </location>
</feature>
<dbReference type="PANTHER" id="PTHR11750:SF26">
    <property type="entry name" value="PROTEIN N-TERMINAL AMIDASE"/>
    <property type="match status" value="1"/>
</dbReference>
<keyword evidence="3" id="KW-0378">Hydrolase</keyword>
<feature type="region of interest" description="Disordered" evidence="1">
    <location>
        <begin position="262"/>
        <end position="284"/>
    </location>
</feature>
<dbReference type="EMBL" id="MU157883">
    <property type="protein sequence ID" value="KAF9525494.1"/>
    <property type="molecule type" value="Genomic_DNA"/>
</dbReference>
<dbReference type="SUPFAM" id="SSF56317">
    <property type="entry name" value="Carbon-nitrogen hydrolase"/>
    <property type="match status" value="1"/>
</dbReference>
<dbReference type="Gene3D" id="3.60.110.10">
    <property type="entry name" value="Carbon-nitrogen hydrolase"/>
    <property type="match status" value="1"/>
</dbReference>
<dbReference type="Pfam" id="PF00795">
    <property type="entry name" value="CN_hydrolase"/>
    <property type="match status" value="1"/>
</dbReference>
<feature type="region of interest" description="Disordered" evidence="1">
    <location>
        <begin position="100"/>
        <end position="128"/>
    </location>
</feature>
<proteinExistence type="predicted"/>
<protein>
    <submittedName>
        <fullName evidence="3">Hydrolase</fullName>
    </submittedName>
</protein>
<reference evidence="3" key="1">
    <citation type="submission" date="2020-11" db="EMBL/GenBank/DDBJ databases">
        <authorList>
            <consortium name="DOE Joint Genome Institute"/>
            <person name="Ahrendt S."/>
            <person name="Riley R."/>
            <person name="Andreopoulos W."/>
            <person name="Labutti K."/>
            <person name="Pangilinan J."/>
            <person name="Ruiz-Duenas F.J."/>
            <person name="Barrasa J.M."/>
            <person name="Sanchez-Garcia M."/>
            <person name="Camarero S."/>
            <person name="Miyauchi S."/>
            <person name="Serrano A."/>
            <person name="Linde D."/>
            <person name="Babiker R."/>
            <person name="Drula E."/>
            <person name="Ayuso-Fernandez I."/>
            <person name="Pacheco R."/>
            <person name="Padilla G."/>
            <person name="Ferreira P."/>
            <person name="Barriuso J."/>
            <person name="Kellner H."/>
            <person name="Castanera R."/>
            <person name="Alfaro M."/>
            <person name="Ramirez L."/>
            <person name="Pisabarro A.G."/>
            <person name="Kuo A."/>
            <person name="Tritt A."/>
            <person name="Lipzen A."/>
            <person name="He G."/>
            <person name="Yan M."/>
            <person name="Ng V."/>
            <person name="Cullen D."/>
            <person name="Martin F."/>
            <person name="Rosso M.-N."/>
            <person name="Henrissat B."/>
            <person name="Hibbett D."/>
            <person name="Martinez A.T."/>
            <person name="Grigoriev I.V."/>
        </authorList>
    </citation>
    <scope>NUCLEOTIDE SEQUENCE</scope>
    <source>
        <strain evidence="3">CBS 506.95</strain>
    </source>
</reference>
<dbReference type="GO" id="GO:0008418">
    <property type="term" value="F:protein-N-terminal asparagine amidohydrolase activity"/>
    <property type="evidence" value="ECO:0007669"/>
    <property type="project" value="InterPro"/>
</dbReference>
<keyword evidence="4" id="KW-1185">Reference proteome</keyword>
<dbReference type="InterPro" id="IPR003010">
    <property type="entry name" value="C-N_Hydrolase"/>
</dbReference>
<organism evidence="3 4">
    <name type="scientific">Crepidotus variabilis</name>
    <dbReference type="NCBI Taxonomy" id="179855"/>
    <lineage>
        <taxon>Eukaryota</taxon>
        <taxon>Fungi</taxon>
        <taxon>Dikarya</taxon>
        <taxon>Basidiomycota</taxon>
        <taxon>Agaricomycotina</taxon>
        <taxon>Agaricomycetes</taxon>
        <taxon>Agaricomycetidae</taxon>
        <taxon>Agaricales</taxon>
        <taxon>Agaricineae</taxon>
        <taxon>Crepidotaceae</taxon>
        <taxon>Crepidotus</taxon>
    </lineage>
</organism>
<dbReference type="PROSITE" id="PS50263">
    <property type="entry name" value="CN_HYDROLASE"/>
    <property type="match status" value="1"/>
</dbReference>
<feature type="domain" description="CN hydrolase" evidence="2">
    <location>
        <begin position="8"/>
        <end position="346"/>
    </location>
</feature>
<sequence length="359" mass="39198">MPGPRINLKIGVVQFAPKIGQVQVNIAKGREICRKIEPKSLDLLCFPEMIFSGYVFDNAAAISPYLEHPKTGPTSLFCSKLAKELQCHVIAGYPEILSDDEHGPGLSTSSSALSTENQTEVSKDEETIQPAPVGANSAILYGPSGEWIGGYRKSHLFVTDKTWCKVGSGFKSFPLPPPLNITMSLGICMDLNPRIPEWTLSTGPYEMADYCLEQKANLLVLLNAWLDTGTELDENCDWGTLNYWAARLRPLWAKEGDIGLDSSDEDDDLEQSREKNDSPPCVKSGRARETIVVICNRSGEENGKTFAGSSSIFSMCSGSGRPKLLDTMGRKEEGVRIWNIQVEVDEPSENVGEASSASG</sequence>
<evidence type="ECO:0000259" key="2">
    <source>
        <dbReference type="PROSITE" id="PS50263"/>
    </source>
</evidence>